<proteinExistence type="predicted"/>
<gene>
    <name evidence="2" type="ORF">EMPS_05604</name>
</gene>
<reference evidence="2" key="2">
    <citation type="journal article" date="2022" name="Microbiol. Resour. Announc.">
        <title>Whole-Genome Sequence of Entomortierella parvispora E1425, a Mucoromycotan Fungus Associated with Burkholderiaceae-Related Endosymbiotic Bacteria.</title>
        <authorList>
            <person name="Herlambang A."/>
            <person name="Guo Y."/>
            <person name="Takashima Y."/>
            <person name="Narisawa K."/>
            <person name="Ohta H."/>
            <person name="Nishizawa T."/>
        </authorList>
    </citation>
    <scope>NUCLEOTIDE SEQUENCE</scope>
    <source>
        <strain evidence="2">E1425</strain>
    </source>
</reference>
<feature type="region of interest" description="Disordered" evidence="1">
    <location>
        <begin position="1"/>
        <end position="21"/>
    </location>
</feature>
<dbReference type="AlphaFoldDB" id="A0A9P3HAX6"/>
<organism evidence="2 3">
    <name type="scientific">Entomortierella parvispora</name>
    <dbReference type="NCBI Taxonomy" id="205924"/>
    <lineage>
        <taxon>Eukaryota</taxon>
        <taxon>Fungi</taxon>
        <taxon>Fungi incertae sedis</taxon>
        <taxon>Mucoromycota</taxon>
        <taxon>Mortierellomycotina</taxon>
        <taxon>Mortierellomycetes</taxon>
        <taxon>Mortierellales</taxon>
        <taxon>Mortierellaceae</taxon>
        <taxon>Entomortierella</taxon>
    </lineage>
</organism>
<protein>
    <submittedName>
        <fullName evidence="2">Uncharacterized protein</fullName>
    </submittedName>
</protein>
<feature type="region of interest" description="Disordered" evidence="1">
    <location>
        <begin position="69"/>
        <end position="110"/>
    </location>
</feature>
<dbReference type="EMBL" id="BQFW01000007">
    <property type="protein sequence ID" value="GJJ73246.1"/>
    <property type="molecule type" value="Genomic_DNA"/>
</dbReference>
<evidence type="ECO:0000313" key="2">
    <source>
        <dbReference type="EMBL" id="GJJ73246.1"/>
    </source>
</evidence>
<sequence length="147" mass="15523">MTKGTRSNAASPSNKARGNSGSYFLKKLFPVSTASKLAVAKGTLEPSLVSIVSAVPGVFSFQVDTPSELSATGSAGYQPPQPDPPTQQVAQSTTTPAINNDIFPRDDIVKTEKENSLPNISDRITDTLQLTFCASLLLQTREGPQVA</sequence>
<evidence type="ECO:0000256" key="1">
    <source>
        <dbReference type="SAM" id="MobiDB-lite"/>
    </source>
</evidence>
<accession>A0A9P3HAX6</accession>
<comment type="caution">
    <text evidence="2">The sequence shown here is derived from an EMBL/GenBank/DDBJ whole genome shotgun (WGS) entry which is preliminary data.</text>
</comment>
<dbReference type="Proteomes" id="UP000827284">
    <property type="component" value="Unassembled WGS sequence"/>
</dbReference>
<evidence type="ECO:0000313" key="3">
    <source>
        <dbReference type="Proteomes" id="UP000827284"/>
    </source>
</evidence>
<reference evidence="2" key="1">
    <citation type="submission" date="2021-11" db="EMBL/GenBank/DDBJ databases">
        <authorList>
            <person name="Herlambang A."/>
            <person name="Guo Y."/>
            <person name="Takashima Y."/>
            <person name="Nishizawa T."/>
        </authorList>
    </citation>
    <scope>NUCLEOTIDE SEQUENCE</scope>
    <source>
        <strain evidence="2">E1425</strain>
    </source>
</reference>
<name>A0A9P3HAX6_9FUNG</name>
<keyword evidence="3" id="KW-1185">Reference proteome</keyword>